<dbReference type="GO" id="GO:0020037">
    <property type="term" value="F:heme binding"/>
    <property type="evidence" value="ECO:0007669"/>
    <property type="project" value="InterPro"/>
</dbReference>
<reference evidence="9" key="2">
    <citation type="submission" date="2023-06" db="EMBL/GenBank/DDBJ databases">
        <authorList>
            <person name="Ma L."/>
            <person name="Liu K.-W."/>
            <person name="Li Z."/>
            <person name="Hsiao Y.-Y."/>
            <person name="Qi Y."/>
            <person name="Fu T."/>
            <person name="Tang G."/>
            <person name="Zhang D."/>
            <person name="Sun W.-H."/>
            <person name="Liu D.-K."/>
            <person name="Li Y."/>
            <person name="Chen G.-Z."/>
            <person name="Liu X.-D."/>
            <person name="Liao X.-Y."/>
            <person name="Jiang Y.-T."/>
            <person name="Yu X."/>
            <person name="Hao Y."/>
            <person name="Huang J."/>
            <person name="Zhao X.-W."/>
            <person name="Ke S."/>
            <person name="Chen Y.-Y."/>
            <person name="Wu W.-L."/>
            <person name="Hsu J.-L."/>
            <person name="Lin Y.-F."/>
            <person name="Huang M.-D."/>
            <person name="Li C.-Y."/>
            <person name="Huang L."/>
            <person name="Wang Z.-W."/>
            <person name="Zhao X."/>
            <person name="Zhong W.-Y."/>
            <person name="Peng D.-H."/>
            <person name="Ahmad S."/>
            <person name="Lan S."/>
            <person name="Zhang J.-S."/>
            <person name="Tsai W.-C."/>
            <person name="Van De Peer Y."/>
            <person name="Liu Z.-J."/>
        </authorList>
    </citation>
    <scope>NUCLEOTIDE SEQUENCE</scope>
    <source>
        <strain evidence="9">SCP</strain>
        <tissue evidence="9">Leaves</tissue>
    </source>
</reference>
<feature type="transmembrane region" description="Helical" evidence="8">
    <location>
        <begin position="169"/>
        <end position="189"/>
    </location>
</feature>
<dbReference type="PANTHER" id="PTHR24286">
    <property type="entry name" value="CYTOCHROME P450 26"/>
    <property type="match status" value="1"/>
</dbReference>
<dbReference type="FunFam" id="1.10.630.10:FF:000022">
    <property type="entry name" value="Taxadiene 5-alpha hydroxylase"/>
    <property type="match status" value="1"/>
</dbReference>
<evidence type="ECO:0000256" key="4">
    <source>
        <dbReference type="ARBA" id="ARBA00023002"/>
    </source>
</evidence>
<dbReference type="GO" id="GO:0016125">
    <property type="term" value="P:sterol metabolic process"/>
    <property type="evidence" value="ECO:0007669"/>
    <property type="project" value="TreeGrafter"/>
</dbReference>
<dbReference type="InterPro" id="IPR002401">
    <property type="entry name" value="Cyt_P450_E_grp-I"/>
</dbReference>
<dbReference type="AlphaFoldDB" id="A0AAV9BSU5"/>
<comment type="similarity">
    <text evidence="2 7">Belongs to the cytochrome P450 family.</text>
</comment>
<keyword evidence="5 6" id="KW-0408">Iron</keyword>
<organism evidence="9 10">
    <name type="scientific">Acorus gramineus</name>
    <name type="common">Dwarf sweet flag</name>
    <dbReference type="NCBI Taxonomy" id="55184"/>
    <lineage>
        <taxon>Eukaryota</taxon>
        <taxon>Viridiplantae</taxon>
        <taxon>Streptophyta</taxon>
        <taxon>Embryophyta</taxon>
        <taxon>Tracheophyta</taxon>
        <taxon>Spermatophyta</taxon>
        <taxon>Magnoliopsida</taxon>
        <taxon>Liliopsida</taxon>
        <taxon>Acoraceae</taxon>
        <taxon>Acorus</taxon>
    </lineage>
</organism>
<sequence length="484" mass="54746">MEYQIFFTLLLCFIISISLYLSIETKRRRTNLPPGSLGIPYVGQTLTLLRAMKANKAEKWLSDRIDRHGPVSKLTLFGFPTVLLSGTDSNRFLFSSDSTVMTLEQPRSFRKIFGTRNLLEMSGEEHRRMRAIFMRFLKPEMLKGYVGVMDGEVRRHLEMNWRGKETVTVFPLIKTLTFDIMCTLFFSLAQCPRKAQMLRDFSHIMDGIWSIPIDLPFTSFRRSVQASAGIRRTLLDIIQAKKSAIESGLASSLSSPSHGDLITCFLSVGGGVGEEALTEEEVVDNSLLAMTAGHETTSIVLVFLIRCLAIDAVVYEAILREQEGIAQTKCPGEALTWEDLNKMDYTWRAAKETMRMIPPIFGNVRRAVKDIEYNGYVIPKGWQIFWAASPTHMDGHIFPDPTRFDPSHFDDKSNVVPPYSFVGFGAGPRVCPGNEFARLEILTVIHYLVTQYKLEISGAEATYRRDPMPYPSKGLVVRLKPKND</sequence>
<protein>
    <submittedName>
        <fullName evidence="9">Cytochrome P450</fullName>
    </submittedName>
</protein>
<dbReference type="InterPro" id="IPR036396">
    <property type="entry name" value="Cyt_P450_sf"/>
</dbReference>
<keyword evidence="6 7" id="KW-0349">Heme</keyword>
<keyword evidence="3 6" id="KW-0479">Metal-binding</keyword>
<name>A0AAV9BSU5_ACOGR</name>
<dbReference type="PANTHER" id="PTHR24286:SF217">
    <property type="entry name" value="OS07G0520300 PROTEIN"/>
    <property type="match status" value="1"/>
</dbReference>
<keyword evidence="8" id="KW-0812">Transmembrane</keyword>
<evidence type="ECO:0000313" key="9">
    <source>
        <dbReference type="EMBL" id="KAK1279605.1"/>
    </source>
</evidence>
<evidence type="ECO:0000256" key="7">
    <source>
        <dbReference type="RuleBase" id="RU000461"/>
    </source>
</evidence>
<evidence type="ECO:0000256" key="1">
    <source>
        <dbReference type="ARBA" id="ARBA00001971"/>
    </source>
</evidence>
<comment type="caution">
    <text evidence="9">The sequence shown here is derived from an EMBL/GenBank/DDBJ whole genome shotgun (WGS) entry which is preliminary data.</text>
</comment>
<keyword evidence="10" id="KW-1185">Reference proteome</keyword>
<evidence type="ECO:0000256" key="6">
    <source>
        <dbReference type="PIRSR" id="PIRSR602401-1"/>
    </source>
</evidence>
<dbReference type="PRINTS" id="PR00385">
    <property type="entry name" value="P450"/>
</dbReference>
<proteinExistence type="inferred from homology"/>
<dbReference type="InterPro" id="IPR017972">
    <property type="entry name" value="Cyt_P450_CS"/>
</dbReference>
<dbReference type="Gene3D" id="1.10.630.10">
    <property type="entry name" value="Cytochrome P450"/>
    <property type="match status" value="1"/>
</dbReference>
<comment type="cofactor">
    <cofactor evidence="1 6">
        <name>heme</name>
        <dbReference type="ChEBI" id="CHEBI:30413"/>
    </cofactor>
</comment>
<keyword evidence="7" id="KW-0503">Monooxygenase</keyword>
<feature type="transmembrane region" description="Helical" evidence="8">
    <location>
        <begin position="6"/>
        <end position="23"/>
    </location>
</feature>
<evidence type="ECO:0000256" key="8">
    <source>
        <dbReference type="SAM" id="Phobius"/>
    </source>
</evidence>
<feature type="binding site" description="axial binding residue" evidence="6">
    <location>
        <position position="431"/>
    </location>
    <ligand>
        <name>heme</name>
        <dbReference type="ChEBI" id="CHEBI:30413"/>
    </ligand>
    <ligandPart>
        <name>Fe</name>
        <dbReference type="ChEBI" id="CHEBI:18248"/>
    </ligandPart>
</feature>
<accession>A0AAV9BSU5</accession>
<dbReference type="GO" id="GO:0005506">
    <property type="term" value="F:iron ion binding"/>
    <property type="evidence" value="ECO:0007669"/>
    <property type="project" value="InterPro"/>
</dbReference>
<dbReference type="PROSITE" id="PS00086">
    <property type="entry name" value="CYTOCHROME_P450"/>
    <property type="match status" value="1"/>
</dbReference>
<dbReference type="Proteomes" id="UP001179952">
    <property type="component" value="Unassembled WGS sequence"/>
</dbReference>
<keyword evidence="8" id="KW-0472">Membrane</keyword>
<dbReference type="InterPro" id="IPR001128">
    <property type="entry name" value="Cyt_P450"/>
</dbReference>
<keyword evidence="4 7" id="KW-0560">Oxidoreductase</keyword>
<keyword evidence="8" id="KW-1133">Transmembrane helix</keyword>
<dbReference type="SUPFAM" id="SSF48264">
    <property type="entry name" value="Cytochrome P450"/>
    <property type="match status" value="1"/>
</dbReference>
<evidence type="ECO:0000313" key="10">
    <source>
        <dbReference type="Proteomes" id="UP001179952"/>
    </source>
</evidence>
<dbReference type="GO" id="GO:0016705">
    <property type="term" value="F:oxidoreductase activity, acting on paired donors, with incorporation or reduction of molecular oxygen"/>
    <property type="evidence" value="ECO:0007669"/>
    <property type="project" value="InterPro"/>
</dbReference>
<evidence type="ECO:0000256" key="2">
    <source>
        <dbReference type="ARBA" id="ARBA00010617"/>
    </source>
</evidence>
<dbReference type="PRINTS" id="PR00463">
    <property type="entry name" value="EP450I"/>
</dbReference>
<evidence type="ECO:0000256" key="5">
    <source>
        <dbReference type="ARBA" id="ARBA00023004"/>
    </source>
</evidence>
<dbReference type="GO" id="GO:0004497">
    <property type="term" value="F:monooxygenase activity"/>
    <property type="evidence" value="ECO:0007669"/>
    <property type="project" value="UniProtKB-KW"/>
</dbReference>
<dbReference type="EMBL" id="JAUJYN010000001">
    <property type="protein sequence ID" value="KAK1279605.1"/>
    <property type="molecule type" value="Genomic_DNA"/>
</dbReference>
<reference evidence="9" key="1">
    <citation type="journal article" date="2023" name="Nat. Commun.">
        <title>Diploid and tetraploid genomes of Acorus and the evolution of monocots.</title>
        <authorList>
            <person name="Ma L."/>
            <person name="Liu K.W."/>
            <person name="Li Z."/>
            <person name="Hsiao Y.Y."/>
            <person name="Qi Y."/>
            <person name="Fu T."/>
            <person name="Tang G.D."/>
            <person name="Zhang D."/>
            <person name="Sun W.H."/>
            <person name="Liu D.K."/>
            <person name="Li Y."/>
            <person name="Chen G.Z."/>
            <person name="Liu X.D."/>
            <person name="Liao X.Y."/>
            <person name="Jiang Y.T."/>
            <person name="Yu X."/>
            <person name="Hao Y."/>
            <person name="Huang J."/>
            <person name="Zhao X.W."/>
            <person name="Ke S."/>
            <person name="Chen Y.Y."/>
            <person name="Wu W.L."/>
            <person name="Hsu J.L."/>
            <person name="Lin Y.F."/>
            <person name="Huang M.D."/>
            <person name="Li C.Y."/>
            <person name="Huang L."/>
            <person name="Wang Z.W."/>
            <person name="Zhao X."/>
            <person name="Zhong W.Y."/>
            <person name="Peng D.H."/>
            <person name="Ahmad S."/>
            <person name="Lan S."/>
            <person name="Zhang J.S."/>
            <person name="Tsai W.C."/>
            <person name="Van de Peer Y."/>
            <person name="Liu Z.J."/>
        </authorList>
    </citation>
    <scope>NUCLEOTIDE SEQUENCE</scope>
    <source>
        <strain evidence="9">SCP</strain>
    </source>
</reference>
<gene>
    <name evidence="9" type="ORF">QJS04_geneDACA018202</name>
</gene>
<evidence type="ECO:0000256" key="3">
    <source>
        <dbReference type="ARBA" id="ARBA00022723"/>
    </source>
</evidence>
<dbReference type="CDD" id="cd11043">
    <property type="entry name" value="CYP90-like"/>
    <property type="match status" value="1"/>
</dbReference>
<dbReference type="Pfam" id="PF00067">
    <property type="entry name" value="p450"/>
    <property type="match status" value="1"/>
</dbReference>